<evidence type="ECO:0000313" key="3">
    <source>
        <dbReference type="Proteomes" id="UP000008721"/>
    </source>
</evidence>
<dbReference type="PANTHER" id="PTHR35894">
    <property type="entry name" value="GENERAL SECRETION PATHWAY PROTEIN A-RELATED"/>
    <property type="match status" value="1"/>
</dbReference>
<keyword evidence="3" id="KW-1185">Reference proteome</keyword>
<name>E4TWQ5_SULKY</name>
<dbReference type="STRING" id="709032.Sulku_2241"/>
<dbReference type="PANTHER" id="PTHR35894:SF1">
    <property type="entry name" value="PHOSPHORIBULOKINASE _ URIDINE KINASE FAMILY"/>
    <property type="match status" value="1"/>
</dbReference>
<feature type="domain" description="AAA+ ATPase" evidence="1">
    <location>
        <begin position="41"/>
        <end position="177"/>
    </location>
</feature>
<dbReference type="InterPro" id="IPR052026">
    <property type="entry name" value="ExeA_AAA_ATPase_DNA-bind"/>
</dbReference>
<dbReference type="RefSeq" id="WP_013461098.1">
    <property type="nucleotide sequence ID" value="NC_014762.1"/>
</dbReference>
<dbReference type="Pfam" id="PF13401">
    <property type="entry name" value="AAA_22"/>
    <property type="match status" value="1"/>
</dbReference>
<dbReference type="KEGG" id="sku:Sulku_2241"/>
<dbReference type="SUPFAM" id="SSF52540">
    <property type="entry name" value="P-loop containing nucleoside triphosphate hydrolases"/>
    <property type="match status" value="1"/>
</dbReference>
<dbReference type="AlphaFoldDB" id="E4TWQ5"/>
<accession>E4TWQ5</accession>
<dbReference type="InterPro" id="IPR003593">
    <property type="entry name" value="AAA+_ATPase"/>
</dbReference>
<dbReference type="CDD" id="cd00009">
    <property type="entry name" value="AAA"/>
    <property type="match status" value="1"/>
</dbReference>
<dbReference type="eggNOG" id="COG3267">
    <property type="taxonomic scope" value="Bacteria"/>
</dbReference>
<proteinExistence type="predicted"/>
<gene>
    <name evidence="2" type="ordered locus">Sulku_2241</name>
</gene>
<dbReference type="Gene3D" id="3.40.50.300">
    <property type="entry name" value="P-loop containing nucleotide triphosphate hydrolases"/>
    <property type="match status" value="1"/>
</dbReference>
<protein>
    <submittedName>
        <fullName evidence="2">AAA ATPase</fullName>
    </submittedName>
</protein>
<dbReference type="GO" id="GO:0016887">
    <property type="term" value="F:ATP hydrolysis activity"/>
    <property type="evidence" value="ECO:0007669"/>
    <property type="project" value="InterPro"/>
</dbReference>
<evidence type="ECO:0000259" key="1">
    <source>
        <dbReference type="SMART" id="SM00382"/>
    </source>
</evidence>
<dbReference type="OrthoDB" id="5333475at2"/>
<sequence>MSKWLEAADRFEERQESNDYFEMQSALEAIAKIENLLQSSFRQLLFLTGEPGSGKTFLLKLLCTRWSNQRHIIFLETPFMTPANLLHQLIRQKGSVPETQEIEQLRLQATELYKGTDHLILIDEAQLLSTEMREFIRMLSDTKVFWFLLAMHRSEGEAILRSPHFKSRPHRIIELFELTPVECKNYLHRELMKIDYSEIMDEFTPKLIAEAHRISGGNFRNFKKLLYHFFHLLHYTHIHKKTKYLRPSSCTVTMAGMSAELIND</sequence>
<dbReference type="Proteomes" id="UP000008721">
    <property type="component" value="Chromosome"/>
</dbReference>
<dbReference type="HOGENOM" id="CLU_089961_1_0_7"/>
<reference evidence="2 3" key="1">
    <citation type="journal article" date="2012" name="Stand. Genomic Sci.">
        <title>Complete genome sequence of the sulfur compounds oxidizing chemolithoautotroph Sulfuricurvum kujiense type strain (YK-1(T)).</title>
        <authorList>
            <person name="Han C."/>
            <person name="Kotsyurbenko O."/>
            <person name="Chertkov O."/>
            <person name="Held B."/>
            <person name="Lapidus A."/>
            <person name="Nolan M."/>
            <person name="Lucas S."/>
            <person name="Hammon N."/>
            <person name="Deshpande S."/>
            <person name="Cheng J.F."/>
            <person name="Tapia R."/>
            <person name="Goodwin L.A."/>
            <person name="Pitluck S."/>
            <person name="Liolios K."/>
            <person name="Pagani I."/>
            <person name="Ivanova N."/>
            <person name="Mavromatis K."/>
            <person name="Mikhailova N."/>
            <person name="Pati A."/>
            <person name="Chen A."/>
            <person name="Palaniappan K."/>
            <person name="Land M."/>
            <person name="Hauser L."/>
            <person name="Chang Y.J."/>
            <person name="Jeffries C.D."/>
            <person name="Brambilla E.M."/>
            <person name="Rohde M."/>
            <person name="Spring S."/>
            <person name="Sikorski J."/>
            <person name="Goker M."/>
            <person name="Woyke T."/>
            <person name="Bristow J."/>
            <person name="Eisen J.A."/>
            <person name="Markowitz V."/>
            <person name="Hugenholtz P."/>
            <person name="Kyrpides N.C."/>
            <person name="Klenk H.P."/>
            <person name="Detter J.C."/>
        </authorList>
    </citation>
    <scope>NUCLEOTIDE SEQUENCE [LARGE SCALE GENOMIC DNA]</scope>
    <source>
        <strain evidence="3">ATCC BAA-921 / DSM 16994 / JCM 11577 / YK-1</strain>
    </source>
</reference>
<dbReference type="InterPro" id="IPR027417">
    <property type="entry name" value="P-loop_NTPase"/>
</dbReference>
<dbReference type="EMBL" id="CP002355">
    <property type="protein sequence ID" value="ADR34901.1"/>
    <property type="molecule type" value="Genomic_DNA"/>
</dbReference>
<dbReference type="InterPro" id="IPR049945">
    <property type="entry name" value="AAA_22"/>
</dbReference>
<organism evidence="2 3">
    <name type="scientific">Sulfuricurvum kujiense (strain ATCC BAA-921 / DSM 16994 / JCM 11577 / YK-1)</name>
    <dbReference type="NCBI Taxonomy" id="709032"/>
    <lineage>
        <taxon>Bacteria</taxon>
        <taxon>Pseudomonadati</taxon>
        <taxon>Campylobacterota</taxon>
        <taxon>Epsilonproteobacteria</taxon>
        <taxon>Campylobacterales</taxon>
        <taxon>Sulfurimonadaceae</taxon>
        <taxon>Sulfuricurvum</taxon>
    </lineage>
</organism>
<dbReference type="SMART" id="SM00382">
    <property type="entry name" value="AAA"/>
    <property type="match status" value="1"/>
</dbReference>
<evidence type="ECO:0000313" key="2">
    <source>
        <dbReference type="EMBL" id="ADR34901.1"/>
    </source>
</evidence>